<dbReference type="Gene3D" id="2.160.20.10">
    <property type="entry name" value="Single-stranded right-handed beta-helix, Pectin lyase-like"/>
    <property type="match status" value="1"/>
</dbReference>
<organism evidence="4 5">
    <name type="scientific">Paracoccus isoporae</name>
    <dbReference type="NCBI Taxonomy" id="591205"/>
    <lineage>
        <taxon>Bacteria</taxon>
        <taxon>Pseudomonadati</taxon>
        <taxon>Pseudomonadota</taxon>
        <taxon>Alphaproteobacteria</taxon>
        <taxon>Rhodobacterales</taxon>
        <taxon>Paracoccaceae</taxon>
        <taxon>Paracoccus</taxon>
    </lineage>
</organism>
<evidence type="ECO:0000313" key="4">
    <source>
        <dbReference type="EMBL" id="SDD38364.1"/>
    </source>
</evidence>
<evidence type="ECO:0000313" key="5">
    <source>
        <dbReference type="Proteomes" id="UP000199344"/>
    </source>
</evidence>
<feature type="region of interest" description="Disordered" evidence="3">
    <location>
        <begin position="413"/>
        <end position="443"/>
    </location>
</feature>
<dbReference type="InterPro" id="IPR011050">
    <property type="entry name" value="Pectin_lyase_fold/virulence"/>
</dbReference>
<dbReference type="SUPFAM" id="SSF51126">
    <property type="entry name" value="Pectin lyase-like"/>
    <property type="match status" value="1"/>
</dbReference>
<proteinExistence type="predicted"/>
<dbReference type="STRING" id="591205.SAMN05421538_101504"/>
<keyword evidence="2" id="KW-0325">Glycoprotein</keyword>
<name>A0A1G6UAV1_9RHOB</name>
<gene>
    <name evidence="4" type="ORF">SAMN05421538_101504</name>
</gene>
<dbReference type="InterPro" id="IPR052063">
    <property type="entry name" value="Polysaccharide_Lyase_1"/>
</dbReference>
<evidence type="ECO:0000256" key="1">
    <source>
        <dbReference type="ARBA" id="ARBA00022723"/>
    </source>
</evidence>
<dbReference type="Proteomes" id="UP000199344">
    <property type="component" value="Unassembled WGS sequence"/>
</dbReference>
<sequence length="467" mass="49809">MAITDPALRRLVWRLAVLLAILPWLALQSAAQEPRAAAFPGAQGYGAAATGWRGGEVIAVTNLEARGTGSLRDCAERDVPRVCVFQVSGTIELDEPIFAKSDLYIAGQTAPGDGIQLRNRAGATHGPIIAKDADDVVIRFLKLRPGAGDRESSTIDALTVENGTDVYLGNLSLMFASDETFAIHVSSGTSSDITLADSILAYSLDGANHPKGRHSKGALICSEEGQGYECGRISLLRNIFAHHRDRNPDIKATDIGPVEVVNNVFYDPISQFGEFYDHLGNARIAYVGNLAMTGPSTNKRATAAVELFDRVEGNDVRIFAQDNIARSCNGESDLPVLDPLAENLQTDAPIELTLAPAAASDLPGSLIRRAGDVLPDGAHRDRLDQRVITDVSECRGEVIDDPAEVDGWSDIAASDGAADRDGDLLPDAWEEAQDGLDPDRADDPWQVMDGSGMSAVETWLAELAGDA</sequence>
<dbReference type="AlphaFoldDB" id="A0A1G6UAV1"/>
<dbReference type="PANTHER" id="PTHR42970:SF1">
    <property type="entry name" value="PECTATE LYASE C-RELATED"/>
    <property type="match status" value="1"/>
</dbReference>
<dbReference type="EMBL" id="FNAH01000001">
    <property type="protein sequence ID" value="SDD38364.1"/>
    <property type="molecule type" value="Genomic_DNA"/>
</dbReference>
<evidence type="ECO:0008006" key="6">
    <source>
        <dbReference type="Google" id="ProtNLM"/>
    </source>
</evidence>
<accession>A0A1G6UAV1</accession>
<dbReference type="PANTHER" id="PTHR42970">
    <property type="entry name" value="PECTATE LYASE C-RELATED"/>
    <property type="match status" value="1"/>
</dbReference>
<keyword evidence="1" id="KW-0479">Metal-binding</keyword>
<protein>
    <recommendedName>
        <fullName evidence="6">Pectate lyase</fullName>
    </recommendedName>
</protein>
<dbReference type="GO" id="GO:0046872">
    <property type="term" value="F:metal ion binding"/>
    <property type="evidence" value="ECO:0007669"/>
    <property type="project" value="UniProtKB-KW"/>
</dbReference>
<evidence type="ECO:0000256" key="3">
    <source>
        <dbReference type="SAM" id="MobiDB-lite"/>
    </source>
</evidence>
<keyword evidence="5" id="KW-1185">Reference proteome</keyword>
<dbReference type="InterPro" id="IPR012334">
    <property type="entry name" value="Pectin_lyas_fold"/>
</dbReference>
<reference evidence="4 5" key="1">
    <citation type="submission" date="2016-10" db="EMBL/GenBank/DDBJ databases">
        <authorList>
            <person name="de Groot N.N."/>
        </authorList>
    </citation>
    <scope>NUCLEOTIDE SEQUENCE [LARGE SCALE GENOMIC DNA]</scope>
    <source>
        <strain evidence="4 5">DSM 22220</strain>
    </source>
</reference>
<evidence type="ECO:0000256" key="2">
    <source>
        <dbReference type="ARBA" id="ARBA00023180"/>
    </source>
</evidence>